<protein>
    <recommendedName>
        <fullName evidence="2">BPP domain-containing protein</fullName>
    </recommendedName>
</protein>
<evidence type="ECO:0000313" key="3">
    <source>
        <dbReference type="EMBL" id="OOC56958.1"/>
    </source>
</evidence>
<evidence type="ECO:0000313" key="4">
    <source>
        <dbReference type="Proteomes" id="UP000189004"/>
    </source>
</evidence>
<evidence type="ECO:0000259" key="2">
    <source>
        <dbReference type="PROSITE" id="PS51662"/>
    </source>
</evidence>
<feature type="domain" description="BPP" evidence="2">
    <location>
        <begin position="26"/>
        <end position="431"/>
    </location>
</feature>
<feature type="chain" id="PRO_5012369660" description="BPP domain-containing protein" evidence="1">
    <location>
        <begin position="31"/>
        <end position="446"/>
    </location>
</feature>
<dbReference type="AlphaFoldDB" id="A0A1V3C8H7"/>
<reference evidence="4" key="1">
    <citation type="submission" date="2016-08" db="EMBL/GenBank/DDBJ databases">
        <authorList>
            <person name="Tokovenko B."/>
            <person name="Kalinowski J."/>
        </authorList>
    </citation>
    <scope>NUCLEOTIDE SEQUENCE [LARGE SCALE GENOMIC DNA]</scope>
    <source>
        <strain evidence="4">UTMC102</strain>
    </source>
</reference>
<keyword evidence="1" id="KW-0732">Signal</keyword>
<dbReference type="PROSITE" id="PS51662">
    <property type="entry name" value="BP_PHYTASE"/>
    <property type="match status" value="1"/>
</dbReference>
<dbReference type="Gene3D" id="2.120.10.30">
    <property type="entry name" value="TolB, C-terminal domain"/>
    <property type="match status" value="1"/>
</dbReference>
<comment type="caution">
    <text evidence="3">The sequence shown here is derived from an EMBL/GenBank/DDBJ whole genome shotgun (WGS) entry which is preliminary data.</text>
</comment>
<dbReference type="SUPFAM" id="SSF50956">
    <property type="entry name" value="Thermostable phytase (3-phytase)"/>
    <property type="match status" value="1"/>
</dbReference>
<name>A0A1V3C8H7_9ACTN</name>
<dbReference type="InterPro" id="IPR003431">
    <property type="entry name" value="B-propeller_Phytase"/>
</dbReference>
<dbReference type="GO" id="GO:0016158">
    <property type="term" value="F:inositol hexakisphosphate 3-phosphatase activity"/>
    <property type="evidence" value="ECO:0007669"/>
    <property type="project" value="InterPro"/>
</dbReference>
<dbReference type="Proteomes" id="UP000189004">
    <property type="component" value="Unassembled WGS sequence"/>
</dbReference>
<feature type="signal peptide" evidence="1">
    <location>
        <begin position="1"/>
        <end position="30"/>
    </location>
</feature>
<dbReference type="EMBL" id="MCOK01000001">
    <property type="protein sequence ID" value="OOC56958.1"/>
    <property type="molecule type" value="Genomic_DNA"/>
</dbReference>
<keyword evidence="4" id="KW-1185">Reference proteome</keyword>
<gene>
    <name evidence="3" type="ORF">NOSIN_03775</name>
</gene>
<dbReference type="Pfam" id="PF02333">
    <property type="entry name" value="Phytase"/>
    <property type="match status" value="2"/>
</dbReference>
<organism evidence="3 4">
    <name type="scientific">Nocardiopsis sinuspersici</name>
    <dbReference type="NCBI Taxonomy" id="501010"/>
    <lineage>
        <taxon>Bacteria</taxon>
        <taxon>Bacillati</taxon>
        <taxon>Actinomycetota</taxon>
        <taxon>Actinomycetes</taxon>
        <taxon>Streptosporangiales</taxon>
        <taxon>Nocardiopsidaceae</taxon>
        <taxon>Nocardiopsis</taxon>
    </lineage>
</organism>
<dbReference type="STRING" id="501010.NOSIN_03775"/>
<proteinExistence type="predicted"/>
<accession>A0A1V3C8H7</accession>
<evidence type="ECO:0000256" key="1">
    <source>
        <dbReference type="SAM" id="SignalP"/>
    </source>
</evidence>
<dbReference type="InterPro" id="IPR011042">
    <property type="entry name" value="6-blade_b-propeller_TolB-like"/>
</dbReference>
<sequence length="446" mass="47578">MERPPVGRTAAAATALALCAPVLFAAPALADDVSVVDYRVETPPVFNDENDADADDPAIWLNPRNDKHSLVISTAKEDGLYVHDLDGRELQHIPAPDAPGEGDRPGRLNNVDIVYGFELDGDEVDLAVVSDRGLDRLRVYEIDAKGGGRGRAPLRDVTDPDESPFVFSEDQDEVNEEFTAYGLTTWSDGDDHYAVASRSDGAALALLELDGEDGAVGYEHEAGIDLPTSFGLPDGSTWEPCVDPGELPVVEGMVVDAERGLLYAAYEQVGILRMPADLSEEPELVDTVQEFGVPAHYDPGTDECVAGEDPGFGGADLSADVEGLALYRAADGEGYLIASSQGSDAFVVYDRDPGTGNALVGSFRLGGPEGEDMVRHTDGIDVLNVPVGRFDGGLFVAQDGENQPDVTGPDGGVREQTNLKFARWDDIAAGFEPALTVDPRGWHPRR</sequence>